<dbReference type="KEGG" id="ccot:CCAX7_000680"/>
<keyword evidence="2" id="KW-1185">Reference proteome</keyword>
<organism evidence="1 2">
    <name type="scientific">Capsulimonas corticalis</name>
    <dbReference type="NCBI Taxonomy" id="2219043"/>
    <lineage>
        <taxon>Bacteria</taxon>
        <taxon>Bacillati</taxon>
        <taxon>Armatimonadota</taxon>
        <taxon>Armatimonadia</taxon>
        <taxon>Capsulimonadales</taxon>
        <taxon>Capsulimonadaceae</taxon>
        <taxon>Capsulimonas</taxon>
    </lineage>
</organism>
<sequence>MMIPGFVERWVARLLRHGERWSKRKITAWVIAAVLSAIISHHVPEPTVADRLMTAEIFRAE</sequence>
<dbReference type="Proteomes" id="UP000287394">
    <property type="component" value="Chromosome"/>
</dbReference>
<dbReference type="RefSeq" id="WP_119319976.1">
    <property type="nucleotide sequence ID" value="NZ_AP025739.1"/>
</dbReference>
<dbReference type="OrthoDB" id="9811884at2"/>
<dbReference type="EMBL" id="AP025739">
    <property type="protein sequence ID" value="BDI28017.1"/>
    <property type="molecule type" value="Genomic_DNA"/>
</dbReference>
<name>A0A402CRJ3_9BACT</name>
<dbReference type="AlphaFoldDB" id="A0A402CRJ3"/>
<reference evidence="1 2" key="1">
    <citation type="journal article" date="2019" name="Int. J. Syst. Evol. Microbiol.">
        <title>Capsulimonas corticalis gen. nov., sp. nov., an aerobic capsulated bacterium, of a novel bacterial order, Capsulimonadales ord. nov., of the class Armatimonadia of the phylum Armatimonadetes.</title>
        <authorList>
            <person name="Li J."/>
            <person name="Kudo C."/>
            <person name="Tonouchi A."/>
        </authorList>
    </citation>
    <scope>NUCLEOTIDE SEQUENCE [LARGE SCALE GENOMIC DNA]</scope>
    <source>
        <strain evidence="1 2">AX-7</strain>
    </source>
</reference>
<gene>
    <name evidence="1" type="ORF">CCAX7_000680</name>
</gene>
<evidence type="ECO:0000313" key="2">
    <source>
        <dbReference type="Proteomes" id="UP000287394"/>
    </source>
</evidence>
<proteinExistence type="predicted"/>
<accession>A0A402CRJ3</accession>
<evidence type="ECO:0000313" key="1">
    <source>
        <dbReference type="EMBL" id="BDI28017.1"/>
    </source>
</evidence>
<protein>
    <submittedName>
        <fullName evidence="1">Uncharacterized protein</fullName>
    </submittedName>
</protein>